<keyword evidence="5 6" id="KW-0119">Carbohydrate metabolism</keyword>
<comment type="similarity">
    <text evidence="6">Belongs to the arabinose isomerase family.</text>
</comment>
<evidence type="ECO:0000259" key="7">
    <source>
        <dbReference type="Pfam" id="PF02610"/>
    </source>
</evidence>
<dbReference type="Gene3D" id="3.40.50.10940">
    <property type="match status" value="1"/>
</dbReference>
<sequence>MVDLKQFEIWFITGSQDLYGEETLRQVAEHARIISKHFDEAAQIPVRTVFKPVVKSSEEIFNIMQDANVAKNCIGIVAWMHTFSPAKMWIRGLQIMQKPLLHLHTQFNRDIPWANIDMDFMNLNQSAHGDREFGFMMTRMRLNRKVVVGHWQQAQVIEDLAQWTRVAAARHDMKGAKFVRFGDNMRQVAVTDGDKVAAEMTFGFSVNTYAVGDLVAVINQVSDEEVGLLIDEYEALYDLAGGIRKGEGRHGALWDAARIELGLKYFLEDGNFKGYTNTFEDLHGMKQLPGIGSQRMMAAGYGYAGEGDWKTSAMVRASKVMGSGLRGGNSFMEDYTYHFDPANNLVLGSHMLEICPSIASGRPSCEIHPLGIGGKEDPVRLVFNADAGPAINVSLVDMGNRFRILVNEVEAVEVTETLPKLPVARVLWKPAPDMATGCAAWIYAGGAHHTVYSQNLTTDHIEMFADMTGVELVVIDKNTSLRQLKNELRWSEASYK</sequence>
<dbReference type="Pfam" id="PF11762">
    <property type="entry name" value="Arabinose_Iso_C"/>
    <property type="match status" value="1"/>
</dbReference>
<comment type="function">
    <text evidence="6">Catalyzes the conversion of L-arabinose to L-ribulose.</text>
</comment>
<feature type="binding site" evidence="6">
    <location>
        <position position="449"/>
    </location>
    <ligand>
        <name>Mn(2+)</name>
        <dbReference type="ChEBI" id="CHEBI:29035"/>
    </ligand>
</feature>
<keyword evidence="3 6" id="KW-0464">Manganese</keyword>
<dbReference type="HAMAP" id="MF_00519">
    <property type="entry name" value="Arabinose_Isome"/>
    <property type="match status" value="1"/>
</dbReference>
<evidence type="ECO:0000313" key="10">
    <source>
        <dbReference type="EMBL" id="MCF0040281.1"/>
    </source>
</evidence>
<keyword evidence="11" id="KW-1185">Reference proteome</keyword>
<dbReference type="SUPFAM" id="SSF53743">
    <property type="entry name" value="FucI/AraA N-terminal and middle domains"/>
    <property type="match status" value="1"/>
</dbReference>
<dbReference type="GO" id="GO:0008733">
    <property type="term" value="F:L-arabinose isomerase activity"/>
    <property type="evidence" value="ECO:0007669"/>
    <property type="project" value="UniProtKB-UniRule"/>
</dbReference>
<feature type="binding site" evidence="6">
    <location>
        <position position="333"/>
    </location>
    <ligand>
        <name>Mn(2+)</name>
        <dbReference type="ChEBI" id="CHEBI:29035"/>
    </ligand>
</feature>
<evidence type="ECO:0000259" key="9">
    <source>
        <dbReference type="Pfam" id="PF24856"/>
    </source>
</evidence>
<dbReference type="InterPro" id="IPR038583">
    <property type="entry name" value="AraA_N_sf"/>
</dbReference>
<dbReference type="Pfam" id="PF24856">
    <property type="entry name" value="AraA_central"/>
    <property type="match status" value="1"/>
</dbReference>
<evidence type="ECO:0000256" key="3">
    <source>
        <dbReference type="ARBA" id="ARBA00023211"/>
    </source>
</evidence>
<dbReference type="InterPro" id="IPR009015">
    <property type="entry name" value="Fucose_isomerase_N/cen_sf"/>
</dbReference>
<dbReference type="GO" id="GO:0019569">
    <property type="term" value="P:L-arabinose catabolic process to D-xylulose 5-phosphate"/>
    <property type="evidence" value="ECO:0007669"/>
    <property type="project" value="UniProtKB-UniRule"/>
</dbReference>
<dbReference type="EMBL" id="JAJTTA010000002">
    <property type="protein sequence ID" value="MCF0040281.1"/>
    <property type="molecule type" value="Genomic_DNA"/>
</dbReference>
<dbReference type="InterPro" id="IPR055389">
    <property type="entry name" value="AraA_N"/>
</dbReference>
<evidence type="ECO:0000259" key="8">
    <source>
        <dbReference type="Pfam" id="PF11762"/>
    </source>
</evidence>
<protein>
    <recommendedName>
        <fullName evidence="6">L-arabinose isomerase</fullName>
        <ecNumber evidence="6">5.3.1.4</ecNumber>
    </recommendedName>
</protein>
<dbReference type="PIRSF" id="PIRSF001478">
    <property type="entry name" value="L-ara_isomerase"/>
    <property type="match status" value="1"/>
</dbReference>
<dbReference type="RefSeq" id="WP_234612726.1">
    <property type="nucleotide sequence ID" value="NZ_CP098806.1"/>
</dbReference>
<proteinExistence type="inferred from homology"/>
<organism evidence="10 11">
    <name type="scientific">Dyadobacter fanqingshengii</name>
    <dbReference type="NCBI Taxonomy" id="2906443"/>
    <lineage>
        <taxon>Bacteria</taxon>
        <taxon>Pseudomonadati</taxon>
        <taxon>Bacteroidota</taxon>
        <taxon>Cytophagia</taxon>
        <taxon>Cytophagales</taxon>
        <taxon>Spirosomataceae</taxon>
        <taxon>Dyadobacter</taxon>
    </lineage>
</organism>
<dbReference type="SUPFAM" id="SSF50443">
    <property type="entry name" value="FucI/AraA C-terminal domain-like"/>
    <property type="match status" value="1"/>
</dbReference>
<evidence type="ECO:0000256" key="5">
    <source>
        <dbReference type="ARBA" id="ARBA00023277"/>
    </source>
</evidence>
<dbReference type="CDD" id="cd03557">
    <property type="entry name" value="L-arabinose_isomerase"/>
    <property type="match status" value="1"/>
</dbReference>
<dbReference type="PANTHER" id="PTHR38464:SF1">
    <property type="entry name" value="L-ARABINOSE ISOMERASE"/>
    <property type="match status" value="1"/>
</dbReference>
<dbReference type="NCBIfam" id="NF002795">
    <property type="entry name" value="PRK02929.1"/>
    <property type="match status" value="1"/>
</dbReference>
<comment type="caution">
    <text evidence="10">The sequence shown here is derived from an EMBL/GenBank/DDBJ whole genome shotgun (WGS) entry which is preliminary data.</text>
</comment>
<gene>
    <name evidence="6 10" type="primary">araA</name>
    <name evidence="10" type="ORF">LXM24_09310</name>
</gene>
<feature type="binding site" evidence="6">
    <location>
        <position position="306"/>
    </location>
    <ligand>
        <name>Mn(2+)</name>
        <dbReference type="ChEBI" id="CHEBI:29035"/>
    </ligand>
</feature>
<comment type="cofactor">
    <cofactor evidence="6">
        <name>Mn(2+)</name>
        <dbReference type="ChEBI" id="CHEBI:29035"/>
    </cofactor>
    <text evidence="6">Binds 1 Mn(2+) ion per subunit.</text>
</comment>
<dbReference type="AlphaFoldDB" id="A0A9X1T922"/>
<feature type="domain" description="L-arabinose isomerase C-terminal" evidence="8">
    <location>
        <begin position="328"/>
        <end position="471"/>
    </location>
</feature>
<dbReference type="InterPro" id="IPR024664">
    <property type="entry name" value="Ara_Isoase_C"/>
</dbReference>
<feature type="domain" description="L-arabinose isomerase N-terminal" evidence="7">
    <location>
        <begin position="8"/>
        <end position="173"/>
    </location>
</feature>
<keyword evidence="4 6" id="KW-0413">Isomerase</keyword>
<evidence type="ECO:0000256" key="6">
    <source>
        <dbReference type="HAMAP-Rule" id="MF_00519"/>
    </source>
</evidence>
<dbReference type="GO" id="GO:0030145">
    <property type="term" value="F:manganese ion binding"/>
    <property type="evidence" value="ECO:0007669"/>
    <property type="project" value="UniProtKB-UniRule"/>
</dbReference>
<dbReference type="InterPro" id="IPR003762">
    <property type="entry name" value="Lara_isomerase"/>
</dbReference>
<evidence type="ECO:0000256" key="2">
    <source>
        <dbReference type="ARBA" id="ARBA00022935"/>
    </source>
</evidence>
<keyword evidence="1 6" id="KW-0479">Metal-binding</keyword>
<comment type="catalytic activity">
    <reaction evidence="6">
        <text>beta-L-arabinopyranose = L-ribulose</text>
        <dbReference type="Rhea" id="RHEA:14821"/>
        <dbReference type="ChEBI" id="CHEBI:16880"/>
        <dbReference type="ChEBI" id="CHEBI:40886"/>
        <dbReference type="EC" id="5.3.1.4"/>
    </reaction>
</comment>
<dbReference type="EC" id="5.3.1.4" evidence="6"/>
<evidence type="ECO:0000256" key="4">
    <source>
        <dbReference type="ARBA" id="ARBA00023235"/>
    </source>
</evidence>
<name>A0A9X1T922_9BACT</name>
<keyword evidence="2 6" id="KW-0054">Arabinose catabolism</keyword>
<dbReference type="Proteomes" id="UP001139700">
    <property type="component" value="Unassembled WGS sequence"/>
</dbReference>
<feature type="binding site" evidence="6">
    <location>
        <position position="350"/>
    </location>
    <ligand>
        <name>Mn(2+)</name>
        <dbReference type="ChEBI" id="CHEBI:29035"/>
    </ligand>
</feature>
<evidence type="ECO:0000256" key="1">
    <source>
        <dbReference type="ARBA" id="ARBA00022723"/>
    </source>
</evidence>
<dbReference type="InterPro" id="IPR004216">
    <property type="entry name" value="Fuc/Ara_isomerase_C"/>
</dbReference>
<dbReference type="InterPro" id="IPR055390">
    <property type="entry name" value="AraA_central"/>
</dbReference>
<dbReference type="PANTHER" id="PTHR38464">
    <property type="entry name" value="L-ARABINOSE ISOMERASE"/>
    <property type="match status" value="1"/>
</dbReference>
<reference evidence="10" key="1">
    <citation type="submission" date="2021-12" db="EMBL/GenBank/DDBJ databases">
        <title>Novel species in genus Dyadobacter.</title>
        <authorList>
            <person name="Ma C."/>
        </authorList>
    </citation>
    <scope>NUCLEOTIDE SEQUENCE</scope>
    <source>
        <strain evidence="10">CY399</strain>
    </source>
</reference>
<evidence type="ECO:0000313" key="11">
    <source>
        <dbReference type="Proteomes" id="UP001139700"/>
    </source>
</evidence>
<dbReference type="Pfam" id="PF02610">
    <property type="entry name" value="AraA_N"/>
    <property type="match status" value="1"/>
</dbReference>
<dbReference type="GO" id="GO:0005829">
    <property type="term" value="C:cytosol"/>
    <property type="evidence" value="ECO:0007669"/>
    <property type="project" value="TreeGrafter"/>
</dbReference>
<feature type="domain" description="L-arabinose isomerase central" evidence="9">
    <location>
        <begin position="177"/>
        <end position="324"/>
    </location>
</feature>
<comment type="pathway">
    <text evidence="6">Carbohydrate degradation; L-arabinose degradation via L-ribulose; D-xylulose 5-phosphate from L-arabinose (bacterial route): step 1/3.</text>
</comment>
<accession>A0A9X1T922</accession>